<feature type="compositionally biased region" description="Basic and acidic residues" evidence="1">
    <location>
        <begin position="98"/>
        <end position="115"/>
    </location>
</feature>
<evidence type="ECO:0000256" key="1">
    <source>
        <dbReference type="SAM" id="MobiDB-lite"/>
    </source>
</evidence>
<dbReference type="Proteomes" id="UP000538955">
    <property type="component" value="Unassembled WGS sequence"/>
</dbReference>
<evidence type="ECO:0000313" key="3">
    <source>
        <dbReference type="EMBL" id="NMK97510.1"/>
    </source>
</evidence>
<feature type="compositionally biased region" description="Polar residues" evidence="1">
    <location>
        <begin position="119"/>
        <end position="133"/>
    </location>
</feature>
<feature type="compositionally biased region" description="Basic and acidic residues" evidence="1">
    <location>
        <begin position="47"/>
        <end position="76"/>
    </location>
</feature>
<protein>
    <submittedName>
        <fullName evidence="3">Iron transporter</fullName>
    </submittedName>
</protein>
<name>A0A7X9ZGE2_STACP</name>
<dbReference type="EMBL" id="JABBLX010000012">
    <property type="protein sequence ID" value="NMK97510.1"/>
    <property type="molecule type" value="Genomic_DNA"/>
</dbReference>
<accession>A0A7X9ZGE2</accession>
<evidence type="ECO:0000313" key="2">
    <source>
        <dbReference type="EMBL" id="NMK53205.1"/>
    </source>
</evidence>
<dbReference type="AlphaFoldDB" id="A0A7X9ZGE2"/>
<gene>
    <name evidence="3" type="ORF">HHM13_05315</name>
    <name evidence="2" type="ORF">HHM24_00385</name>
</gene>
<feature type="compositionally biased region" description="Basic and acidic residues" evidence="1">
    <location>
        <begin position="134"/>
        <end position="147"/>
    </location>
</feature>
<feature type="region of interest" description="Disordered" evidence="1">
    <location>
        <begin position="24"/>
        <end position="157"/>
    </location>
</feature>
<dbReference type="Proteomes" id="UP000550736">
    <property type="component" value="Unassembled WGS sequence"/>
</dbReference>
<reference evidence="4 5" key="1">
    <citation type="submission" date="2020-04" db="EMBL/GenBank/DDBJ databases">
        <title>The Epidemiology and Molecular Characteristics of Linezolid-Resistant Staphylococcus capitis in Huashan Hospital, Shanghai.</title>
        <authorList>
            <person name="Ding L."/>
            <person name="Li P."/>
            <person name="Yang Y."/>
            <person name="Lin D."/>
            <person name="Xu X."/>
        </authorList>
    </citation>
    <scope>NUCLEOTIDE SEQUENCE [LARGE SCALE GENOMIC DNA]</scope>
    <source>
        <strain evidence="3 5">12-86</strain>
        <strain evidence="2 4">17-84</strain>
    </source>
</reference>
<feature type="compositionally biased region" description="Polar residues" evidence="1">
    <location>
        <begin position="30"/>
        <end position="41"/>
    </location>
</feature>
<sequence length="235" mass="27480">MNIGIIIFIISVIVTGISALRDKSHESRQNQKPPQNTQGDNQPKKGGFFEELEKTFKEINDELNDEPEKKQRREFEETLPPLSKNLEDEDADSQTENKSSKETHKQSEVKNHPKPDPTPYNQDNPRPQPVTSTSRDESAEKLRKELESNLTQDLKNVRNEIDREKEKQLELIEKKARDIIEDKYLSERTKRYRLKQLLNSQNIERNMSHSAFQFDKDEVINGLIWSEVLSKPKQL</sequence>
<organism evidence="3 5">
    <name type="scientific">Staphylococcus capitis</name>
    <dbReference type="NCBI Taxonomy" id="29388"/>
    <lineage>
        <taxon>Bacteria</taxon>
        <taxon>Bacillati</taxon>
        <taxon>Bacillota</taxon>
        <taxon>Bacilli</taxon>
        <taxon>Bacillales</taxon>
        <taxon>Staphylococcaceae</taxon>
        <taxon>Staphylococcus</taxon>
    </lineage>
</organism>
<keyword evidence="4" id="KW-1185">Reference proteome</keyword>
<dbReference type="RefSeq" id="WP_002436544.1">
    <property type="nucleotide sequence ID" value="NZ_CBCPJN010000001.1"/>
</dbReference>
<evidence type="ECO:0000313" key="4">
    <source>
        <dbReference type="Proteomes" id="UP000538955"/>
    </source>
</evidence>
<dbReference type="GeneID" id="93669403"/>
<comment type="caution">
    <text evidence="3">The sequence shown here is derived from an EMBL/GenBank/DDBJ whole genome shotgun (WGS) entry which is preliminary data.</text>
</comment>
<evidence type="ECO:0000313" key="5">
    <source>
        <dbReference type="Proteomes" id="UP000550736"/>
    </source>
</evidence>
<dbReference type="EMBL" id="JABBMI010000001">
    <property type="protein sequence ID" value="NMK53205.1"/>
    <property type="molecule type" value="Genomic_DNA"/>
</dbReference>
<proteinExistence type="predicted"/>